<dbReference type="SUPFAM" id="SSF48452">
    <property type="entry name" value="TPR-like"/>
    <property type="match status" value="1"/>
</dbReference>
<gene>
    <name evidence="1" type="ORF">METZ01_LOCUS152924</name>
</gene>
<accession>A0A382AES6</accession>
<dbReference type="EMBL" id="UINC01025104">
    <property type="protein sequence ID" value="SVB00070.1"/>
    <property type="molecule type" value="Genomic_DNA"/>
</dbReference>
<name>A0A382AES6_9ZZZZ</name>
<dbReference type="InterPro" id="IPR019734">
    <property type="entry name" value="TPR_rpt"/>
</dbReference>
<protein>
    <submittedName>
        <fullName evidence="1">Uncharacterized protein</fullName>
    </submittedName>
</protein>
<dbReference type="Gene3D" id="1.25.40.10">
    <property type="entry name" value="Tetratricopeptide repeat domain"/>
    <property type="match status" value="1"/>
</dbReference>
<dbReference type="AlphaFoldDB" id="A0A382AES6"/>
<reference evidence="1" key="1">
    <citation type="submission" date="2018-05" db="EMBL/GenBank/DDBJ databases">
        <authorList>
            <person name="Lanie J.A."/>
            <person name="Ng W.-L."/>
            <person name="Kazmierczak K.M."/>
            <person name="Andrzejewski T.M."/>
            <person name="Davidsen T.M."/>
            <person name="Wayne K.J."/>
            <person name="Tettelin H."/>
            <person name="Glass J.I."/>
            <person name="Rusch D."/>
            <person name="Podicherti R."/>
            <person name="Tsui H.-C.T."/>
            <person name="Winkler M.E."/>
        </authorList>
    </citation>
    <scope>NUCLEOTIDE SEQUENCE</scope>
</reference>
<dbReference type="InterPro" id="IPR011990">
    <property type="entry name" value="TPR-like_helical_dom_sf"/>
</dbReference>
<dbReference type="PROSITE" id="PS50005">
    <property type="entry name" value="TPR"/>
    <property type="match status" value="1"/>
</dbReference>
<sequence length="277" mass="31830">MIKNLMYTLIAISLILATSTGTVFADDIDVKGTVHDLTIHANWTGELYDAKQNFMKGDYKKSINIYGNYLEYFPNDVNIKAMKGIALNNLRLGSTLASQPSENFSFPSNPVHLNKLSMLEFYEILMLEPHNIIALNGMGLGFGNYAEYEESKKYFKKTLDVKPDDKIAKNYIDYIEKVEKKIITSSTEKPEFLKQLEKKEIPGWVKNNAEWWADEQIPDSDFIYGIEYLIQKSVIIINTVNINENTSEHIPSWIKINAGWWAKDIISDRDFLSSIQY</sequence>
<proteinExistence type="predicted"/>
<feature type="non-terminal residue" evidence="1">
    <location>
        <position position="277"/>
    </location>
</feature>
<organism evidence="1">
    <name type="scientific">marine metagenome</name>
    <dbReference type="NCBI Taxonomy" id="408172"/>
    <lineage>
        <taxon>unclassified sequences</taxon>
        <taxon>metagenomes</taxon>
        <taxon>ecological metagenomes</taxon>
    </lineage>
</organism>
<evidence type="ECO:0000313" key="1">
    <source>
        <dbReference type="EMBL" id="SVB00070.1"/>
    </source>
</evidence>